<dbReference type="GO" id="GO:0003677">
    <property type="term" value="F:DNA binding"/>
    <property type="evidence" value="ECO:0007669"/>
    <property type="project" value="InterPro"/>
</dbReference>
<dbReference type="GO" id="GO:0004803">
    <property type="term" value="F:transposase activity"/>
    <property type="evidence" value="ECO:0007669"/>
    <property type="project" value="InterPro"/>
</dbReference>
<sequence length="403" mass="46007">MSKKRTKYTSAEGELALAKRGYPGVFKTKLVLELLQNESTLAQIASKHNILPQNLANWKKTFLANAEIAMEPSKAVKEYKEALIKSQKQNERLTTLVGKVTVEKEWLSKKLVSLGSSNLKQLVDLKPSLLSVNHQCQLLGVNRSGLYYKSSVNHTKQTIKKHITKVFEQIPIYGEKKVHQQLLEEGCKVSLNTVARYRQELGLKAVLAVKSLHTTIPIKAHKKYSYKLRGLDINQANQVWSTDITYIKIAGGMVYMAAVIDWHSKAVLSHRISNTMDTQLVMGVLNDALDKHPHPEIFNTDQGAQYTSEVHTKRLKDLGVTISMDGKGRATDNICIERFWRSAKCERIYLNEYQSISELVADVDDYIEFYNHRRFHETLEYKKPMNVYQESVELNQKKKKASI</sequence>
<dbReference type="InterPro" id="IPR050900">
    <property type="entry name" value="Transposase_IS3/IS150/IS904"/>
</dbReference>
<proteinExistence type="inferred from homology"/>
<dbReference type="InterPro" id="IPR036397">
    <property type="entry name" value="RNaseH_sf"/>
</dbReference>
<dbReference type="GO" id="GO:0015074">
    <property type="term" value="P:DNA integration"/>
    <property type="evidence" value="ECO:0007669"/>
    <property type="project" value="InterPro"/>
</dbReference>
<dbReference type="SUPFAM" id="SSF53098">
    <property type="entry name" value="Ribonuclease H-like"/>
    <property type="match status" value="1"/>
</dbReference>
<evidence type="ECO:0000313" key="4">
    <source>
        <dbReference type="EMBL" id="WXU00779.1"/>
    </source>
</evidence>
<dbReference type="SUPFAM" id="SSF46689">
    <property type="entry name" value="Homeodomain-like"/>
    <property type="match status" value="1"/>
</dbReference>
<dbReference type="Gene3D" id="3.30.420.10">
    <property type="entry name" value="Ribonuclease H-like superfamily/Ribonuclease H"/>
    <property type="match status" value="1"/>
</dbReference>
<gene>
    <name evidence="3" type="ORF">Ctma_1487</name>
    <name evidence="4" type="ORF">Ctma_1511</name>
</gene>
<dbReference type="InterPro" id="IPR002514">
    <property type="entry name" value="Transposase_8"/>
</dbReference>
<dbReference type="Pfam" id="PF00665">
    <property type="entry name" value="rve"/>
    <property type="match status" value="1"/>
</dbReference>
<organism evidence="4">
    <name type="scientific">Catillopecten margaritatus gill symbiont</name>
    <dbReference type="NCBI Taxonomy" id="3083288"/>
    <lineage>
        <taxon>Bacteria</taxon>
        <taxon>Pseudomonadati</taxon>
        <taxon>Pseudomonadota</taxon>
        <taxon>Gammaproteobacteria</taxon>
        <taxon>sulfur-oxidizing symbionts</taxon>
    </lineage>
</organism>
<dbReference type="PANTHER" id="PTHR46889:SF4">
    <property type="entry name" value="TRANSPOSASE INSO FOR INSERTION SEQUENCE ELEMENT IS911B-RELATED"/>
    <property type="match status" value="1"/>
</dbReference>
<protein>
    <submittedName>
        <fullName evidence="4">IS3 family transposase IS1302</fullName>
    </submittedName>
</protein>
<dbReference type="Pfam" id="PF13276">
    <property type="entry name" value="HTH_21"/>
    <property type="match status" value="1"/>
</dbReference>
<name>A0AAU6PIG2_9GAMM</name>
<reference evidence="4" key="1">
    <citation type="submission" date="2023-10" db="EMBL/GenBank/DDBJ databases">
        <title>The first scallop-associated chemosynthetic bacterial symbiont.</title>
        <authorList>
            <person name="Lin Y.-T."/>
            <person name="Sun J."/>
            <person name="Ip J.C.-H."/>
            <person name="He X."/>
            <person name="Gao Z.-M."/>
            <person name="Perez M."/>
            <person name="Xu T."/>
            <person name="Qian P.-Y."/>
            <person name="Qiu J.-W."/>
        </authorList>
    </citation>
    <scope>NUCLEOTIDE SEQUENCE</scope>
    <source>
        <strain evidence="4">Gill1</strain>
    </source>
</reference>
<dbReference type="InterPro" id="IPR009057">
    <property type="entry name" value="Homeodomain-like_sf"/>
</dbReference>
<dbReference type="AlphaFoldDB" id="A0AAU6PIG2"/>
<dbReference type="InterPro" id="IPR012337">
    <property type="entry name" value="RNaseH-like_sf"/>
</dbReference>
<accession>A0AAU6PIG2</accession>
<evidence type="ECO:0000259" key="2">
    <source>
        <dbReference type="PROSITE" id="PS50994"/>
    </source>
</evidence>
<dbReference type="PROSITE" id="PS50994">
    <property type="entry name" value="INTEGRASE"/>
    <property type="match status" value="1"/>
</dbReference>
<evidence type="ECO:0000256" key="1">
    <source>
        <dbReference type="ARBA" id="ARBA00009964"/>
    </source>
</evidence>
<dbReference type="NCBIfam" id="NF033516">
    <property type="entry name" value="transpos_IS3"/>
    <property type="match status" value="1"/>
</dbReference>
<dbReference type="GO" id="GO:0006313">
    <property type="term" value="P:DNA transposition"/>
    <property type="evidence" value="ECO:0007669"/>
    <property type="project" value="InterPro"/>
</dbReference>
<dbReference type="PANTHER" id="PTHR46889">
    <property type="entry name" value="TRANSPOSASE INSF FOR INSERTION SEQUENCE IS3B-RELATED"/>
    <property type="match status" value="1"/>
</dbReference>
<dbReference type="InterPro" id="IPR025948">
    <property type="entry name" value="HTH-like_dom"/>
</dbReference>
<feature type="domain" description="Integrase catalytic" evidence="2">
    <location>
        <begin position="231"/>
        <end position="392"/>
    </location>
</feature>
<comment type="similarity">
    <text evidence="1">Belongs to the transposase 8 family.</text>
</comment>
<dbReference type="EMBL" id="CP138327">
    <property type="protein sequence ID" value="WXU00758.1"/>
    <property type="molecule type" value="Genomic_DNA"/>
</dbReference>
<dbReference type="InterPro" id="IPR001584">
    <property type="entry name" value="Integrase_cat-core"/>
</dbReference>
<dbReference type="EMBL" id="CP138327">
    <property type="protein sequence ID" value="WXU00779.1"/>
    <property type="molecule type" value="Genomic_DNA"/>
</dbReference>
<dbReference type="Pfam" id="PF01527">
    <property type="entry name" value="HTH_Tnp_1"/>
    <property type="match status" value="1"/>
</dbReference>
<evidence type="ECO:0000313" key="3">
    <source>
        <dbReference type="EMBL" id="WXU00758.1"/>
    </source>
</evidence>
<dbReference type="Pfam" id="PF13333">
    <property type="entry name" value="rve_2"/>
    <property type="match status" value="1"/>
</dbReference>
<dbReference type="InterPro" id="IPR048020">
    <property type="entry name" value="Transpos_IS3"/>
</dbReference>